<feature type="domain" description="N-acetyltransferase" evidence="4">
    <location>
        <begin position="1"/>
        <end position="137"/>
    </location>
</feature>
<keyword evidence="2" id="KW-0012">Acyltransferase</keyword>
<proteinExistence type="inferred from homology"/>
<dbReference type="AlphaFoldDB" id="A0A6L8VH80"/>
<name>A0A6L8VH80_9RHOB</name>
<dbReference type="SUPFAM" id="SSF55729">
    <property type="entry name" value="Acyl-CoA N-acyltransferases (Nat)"/>
    <property type="match status" value="1"/>
</dbReference>
<comment type="function">
    <text evidence="3">Acetylates the N-terminal alanine of ribosomal protein bS18.</text>
</comment>
<dbReference type="InterPro" id="IPR006464">
    <property type="entry name" value="AcTrfase_RimI/Ard1"/>
</dbReference>
<evidence type="ECO:0000313" key="6">
    <source>
        <dbReference type="Proteomes" id="UP000477083"/>
    </source>
</evidence>
<dbReference type="Proteomes" id="UP000477083">
    <property type="component" value="Unassembled WGS sequence"/>
</dbReference>
<dbReference type="NCBIfam" id="TIGR01575">
    <property type="entry name" value="rimI"/>
    <property type="match status" value="1"/>
</dbReference>
<comment type="similarity">
    <text evidence="3">Belongs to the acetyltransferase family. RimI subfamily.</text>
</comment>
<dbReference type="Gene3D" id="3.40.630.30">
    <property type="match status" value="1"/>
</dbReference>
<dbReference type="PANTHER" id="PTHR42919">
    <property type="entry name" value="N-ALPHA-ACETYLTRANSFERASE"/>
    <property type="match status" value="1"/>
</dbReference>
<dbReference type="GO" id="GO:0008999">
    <property type="term" value="F:protein-N-terminal-alanine acetyltransferase activity"/>
    <property type="evidence" value="ECO:0007669"/>
    <property type="project" value="UniProtKB-EC"/>
</dbReference>
<evidence type="ECO:0000259" key="4">
    <source>
        <dbReference type="PROSITE" id="PS51186"/>
    </source>
</evidence>
<dbReference type="OrthoDB" id="9804026at2"/>
<dbReference type="PROSITE" id="PS51186">
    <property type="entry name" value="GNAT"/>
    <property type="match status" value="1"/>
</dbReference>
<reference evidence="5 6" key="1">
    <citation type="submission" date="2020-01" db="EMBL/GenBank/DDBJ databases">
        <title>Frigidibacter albus SP32T (=CGMCC 1.13995T).</title>
        <authorList>
            <person name="Liao X."/>
        </authorList>
    </citation>
    <scope>NUCLEOTIDE SEQUENCE [LARGE SCALE GENOMIC DNA]</scope>
    <source>
        <strain evidence="5 6">SP32</strain>
    </source>
</reference>
<evidence type="ECO:0000256" key="3">
    <source>
        <dbReference type="RuleBase" id="RU363094"/>
    </source>
</evidence>
<evidence type="ECO:0000256" key="2">
    <source>
        <dbReference type="ARBA" id="ARBA00023315"/>
    </source>
</evidence>
<comment type="catalytic activity">
    <reaction evidence="3">
        <text>N-terminal L-alanyl-[ribosomal protein bS18] + acetyl-CoA = N-terminal N(alpha)-acetyl-L-alanyl-[ribosomal protein bS18] + CoA + H(+)</text>
        <dbReference type="Rhea" id="RHEA:43756"/>
        <dbReference type="Rhea" id="RHEA-COMP:10676"/>
        <dbReference type="Rhea" id="RHEA-COMP:10677"/>
        <dbReference type="ChEBI" id="CHEBI:15378"/>
        <dbReference type="ChEBI" id="CHEBI:57287"/>
        <dbReference type="ChEBI" id="CHEBI:57288"/>
        <dbReference type="ChEBI" id="CHEBI:64718"/>
        <dbReference type="ChEBI" id="CHEBI:83683"/>
        <dbReference type="EC" id="2.3.1.266"/>
    </reaction>
</comment>
<evidence type="ECO:0000313" key="5">
    <source>
        <dbReference type="EMBL" id="MZQ88679.1"/>
    </source>
</evidence>
<gene>
    <name evidence="5" type="primary">rimI</name>
    <name evidence="5" type="ORF">GS660_06175</name>
</gene>
<accession>A0A6L8VH80</accession>
<keyword evidence="5" id="KW-0687">Ribonucleoprotein</keyword>
<sequence length="140" mass="14710">MTPEALAALHAACFTVPRPWTAAEFTELLARQGTFLLPEPAGFLLGCALAGEAELLTLAVAPDARRAGTGARLVAQFLAEAAARGAETAFLEVAEDNHAARALYERAGFAQAGRRRDYYRHPGGTATDALVMTRAIGAQA</sequence>
<keyword evidence="3" id="KW-0963">Cytoplasm</keyword>
<dbReference type="RefSeq" id="WP_161344512.1">
    <property type="nucleotide sequence ID" value="NZ_BMGW01000003.1"/>
</dbReference>
<dbReference type="EMBL" id="WWNR01000003">
    <property type="protein sequence ID" value="MZQ88679.1"/>
    <property type="molecule type" value="Genomic_DNA"/>
</dbReference>
<dbReference type="InterPro" id="IPR016181">
    <property type="entry name" value="Acyl_CoA_acyltransferase"/>
</dbReference>
<keyword evidence="6" id="KW-1185">Reference proteome</keyword>
<dbReference type="EC" id="2.3.1.266" evidence="3"/>
<keyword evidence="1 5" id="KW-0808">Transferase</keyword>
<protein>
    <recommendedName>
        <fullName evidence="3">[Ribosomal protein bS18]-alanine N-acetyltransferase</fullName>
        <ecNumber evidence="3">2.3.1.266</ecNumber>
    </recommendedName>
</protein>
<dbReference type="InterPro" id="IPR000182">
    <property type="entry name" value="GNAT_dom"/>
</dbReference>
<keyword evidence="5" id="KW-0689">Ribosomal protein</keyword>
<comment type="caution">
    <text evidence="5">The sequence shown here is derived from an EMBL/GenBank/DDBJ whole genome shotgun (WGS) entry which is preliminary data.</text>
</comment>
<organism evidence="5 6">
    <name type="scientific">Frigidibacter albus</name>
    <dbReference type="NCBI Taxonomy" id="1465486"/>
    <lineage>
        <taxon>Bacteria</taxon>
        <taxon>Pseudomonadati</taxon>
        <taxon>Pseudomonadota</taxon>
        <taxon>Alphaproteobacteria</taxon>
        <taxon>Rhodobacterales</taxon>
        <taxon>Paracoccaceae</taxon>
        <taxon>Frigidibacter</taxon>
    </lineage>
</organism>
<evidence type="ECO:0000256" key="1">
    <source>
        <dbReference type="ARBA" id="ARBA00022679"/>
    </source>
</evidence>
<dbReference type="CDD" id="cd04301">
    <property type="entry name" value="NAT_SF"/>
    <property type="match status" value="1"/>
</dbReference>
<dbReference type="PANTHER" id="PTHR42919:SF8">
    <property type="entry name" value="N-ALPHA-ACETYLTRANSFERASE 50"/>
    <property type="match status" value="1"/>
</dbReference>
<comment type="subcellular location">
    <subcellularLocation>
        <location evidence="3">Cytoplasm</location>
    </subcellularLocation>
</comment>
<dbReference type="GO" id="GO:0005840">
    <property type="term" value="C:ribosome"/>
    <property type="evidence" value="ECO:0007669"/>
    <property type="project" value="UniProtKB-KW"/>
</dbReference>
<dbReference type="InterPro" id="IPR051556">
    <property type="entry name" value="N-term/lysine_N-AcTrnsfr"/>
</dbReference>
<dbReference type="Pfam" id="PF00583">
    <property type="entry name" value="Acetyltransf_1"/>
    <property type="match status" value="1"/>
</dbReference>
<dbReference type="GO" id="GO:0005737">
    <property type="term" value="C:cytoplasm"/>
    <property type="evidence" value="ECO:0007669"/>
    <property type="project" value="UniProtKB-SubCell"/>
</dbReference>